<dbReference type="EMBL" id="DXBY01000329">
    <property type="protein sequence ID" value="HIZ37934.1"/>
    <property type="molecule type" value="Genomic_DNA"/>
</dbReference>
<keyword evidence="2" id="KW-0597">Phosphoprotein</keyword>
<dbReference type="Gene3D" id="2.40.50.1020">
    <property type="entry name" value="LytTr DNA-binding domain"/>
    <property type="match status" value="1"/>
</dbReference>
<protein>
    <submittedName>
        <fullName evidence="5">LytTR family DNA-binding domain-containing protein</fullName>
    </submittedName>
</protein>
<keyword evidence="1 5" id="KW-0238">DNA-binding</keyword>
<dbReference type="GO" id="GO:0000156">
    <property type="term" value="F:phosphorelay response regulator activity"/>
    <property type="evidence" value="ECO:0007669"/>
    <property type="project" value="TreeGrafter"/>
</dbReference>
<sequence>MSSDYSVPMLTVLAVDDEPPALDELAFLLGQDVHVDQVRTAGDGATALRELDAGDVDVIVLDIKMPGLTGLELARVLTRFRQPPAIVFVTAYEEHAVEAFEVGAADYVMKPYRPERLAEAIRRAHQWLQTATSTGAEDETIVVELAGVTRYVRRSDVQYVSAHGDYARLHTAAGEHLVRMPLHTLAERWAGAGFVRIHRSHLVALDQVRELRGDGGRLSVVLAQVTLPVARRHARELRDLLAGRERR</sequence>
<dbReference type="InterPro" id="IPR001789">
    <property type="entry name" value="Sig_transdc_resp-reg_receiver"/>
</dbReference>
<evidence type="ECO:0000259" key="3">
    <source>
        <dbReference type="PROSITE" id="PS50110"/>
    </source>
</evidence>
<dbReference type="GO" id="GO:0032993">
    <property type="term" value="C:protein-DNA complex"/>
    <property type="evidence" value="ECO:0007669"/>
    <property type="project" value="TreeGrafter"/>
</dbReference>
<evidence type="ECO:0000256" key="1">
    <source>
        <dbReference type="ARBA" id="ARBA00023125"/>
    </source>
</evidence>
<evidence type="ECO:0000259" key="4">
    <source>
        <dbReference type="PROSITE" id="PS50930"/>
    </source>
</evidence>
<dbReference type="InterPro" id="IPR011006">
    <property type="entry name" value="CheY-like_superfamily"/>
</dbReference>
<dbReference type="GO" id="GO:0005829">
    <property type="term" value="C:cytosol"/>
    <property type="evidence" value="ECO:0007669"/>
    <property type="project" value="TreeGrafter"/>
</dbReference>
<reference evidence="5" key="2">
    <citation type="submission" date="2021-04" db="EMBL/GenBank/DDBJ databases">
        <authorList>
            <person name="Gilroy R."/>
        </authorList>
    </citation>
    <scope>NUCLEOTIDE SEQUENCE</scope>
    <source>
        <strain evidence="5">ChiGjej4B4-7305</strain>
    </source>
</reference>
<organism evidence="5 6">
    <name type="scientific">Candidatus Ruania gallistercoris</name>
    <dbReference type="NCBI Taxonomy" id="2838746"/>
    <lineage>
        <taxon>Bacteria</taxon>
        <taxon>Bacillati</taxon>
        <taxon>Actinomycetota</taxon>
        <taxon>Actinomycetes</taxon>
        <taxon>Micrococcales</taxon>
        <taxon>Ruaniaceae</taxon>
        <taxon>Ruania</taxon>
    </lineage>
</organism>
<dbReference type="PANTHER" id="PTHR48111">
    <property type="entry name" value="REGULATOR OF RPOS"/>
    <property type="match status" value="1"/>
</dbReference>
<evidence type="ECO:0000256" key="2">
    <source>
        <dbReference type="PROSITE-ProRule" id="PRU00169"/>
    </source>
</evidence>
<dbReference type="Pfam" id="PF04397">
    <property type="entry name" value="LytTR"/>
    <property type="match status" value="1"/>
</dbReference>
<dbReference type="GO" id="GO:0000976">
    <property type="term" value="F:transcription cis-regulatory region binding"/>
    <property type="evidence" value="ECO:0007669"/>
    <property type="project" value="TreeGrafter"/>
</dbReference>
<accession>A0A9D2EHR5</accession>
<dbReference type="Proteomes" id="UP000824037">
    <property type="component" value="Unassembled WGS sequence"/>
</dbReference>
<feature type="domain" description="Response regulatory" evidence="3">
    <location>
        <begin position="11"/>
        <end position="125"/>
    </location>
</feature>
<proteinExistence type="predicted"/>
<dbReference type="PROSITE" id="PS50930">
    <property type="entry name" value="HTH_LYTTR"/>
    <property type="match status" value="1"/>
</dbReference>
<dbReference type="InterPro" id="IPR039420">
    <property type="entry name" value="WalR-like"/>
</dbReference>
<dbReference type="PROSITE" id="PS50110">
    <property type="entry name" value="RESPONSE_REGULATORY"/>
    <property type="match status" value="1"/>
</dbReference>
<dbReference type="Gene3D" id="3.40.50.2300">
    <property type="match status" value="1"/>
</dbReference>
<evidence type="ECO:0000313" key="5">
    <source>
        <dbReference type="EMBL" id="HIZ37934.1"/>
    </source>
</evidence>
<comment type="caution">
    <text evidence="5">The sequence shown here is derived from an EMBL/GenBank/DDBJ whole genome shotgun (WGS) entry which is preliminary data.</text>
</comment>
<dbReference type="SUPFAM" id="SSF52172">
    <property type="entry name" value="CheY-like"/>
    <property type="match status" value="1"/>
</dbReference>
<dbReference type="GO" id="GO:0006355">
    <property type="term" value="P:regulation of DNA-templated transcription"/>
    <property type="evidence" value="ECO:0007669"/>
    <property type="project" value="TreeGrafter"/>
</dbReference>
<dbReference type="SMART" id="SM00850">
    <property type="entry name" value="LytTR"/>
    <property type="match status" value="1"/>
</dbReference>
<dbReference type="InterPro" id="IPR007492">
    <property type="entry name" value="LytTR_DNA-bd_dom"/>
</dbReference>
<feature type="modified residue" description="4-aspartylphosphate" evidence="2">
    <location>
        <position position="62"/>
    </location>
</feature>
<dbReference type="SMART" id="SM00448">
    <property type="entry name" value="REC"/>
    <property type="match status" value="1"/>
</dbReference>
<gene>
    <name evidence="5" type="ORF">H9815_19335</name>
</gene>
<reference evidence="5" key="1">
    <citation type="journal article" date="2021" name="PeerJ">
        <title>Extensive microbial diversity within the chicken gut microbiome revealed by metagenomics and culture.</title>
        <authorList>
            <person name="Gilroy R."/>
            <person name="Ravi A."/>
            <person name="Getino M."/>
            <person name="Pursley I."/>
            <person name="Horton D.L."/>
            <person name="Alikhan N.F."/>
            <person name="Baker D."/>
            <person name="Gharbi K."/>
            <person name="Hall N."/>
            <person name="Watson M."/>
            <person name="Adriaenssens E.M."/>
            <person name="Foster-Nyarko E."/>
            <person name="Jarju S."/>
            <person name="Secka A."/>
            <person name="Antonio M."/>
            <person name="Oren A."/>
            <person name="Chaudhuri R.R."/>
            <person name="La Ragione R."/>
            <person name="Hildebrand F."/>
            <person name="Pallen M.J."/>
        </authorList>
    </citation>
    <scope>NUCLEOTIDE SEQUENCE</scope>
    <source>
        <strain evidence="5">ChiGjej4B4-7305</strain>
    </source>
</reference>
<dbReference type="AlphaFoldDB" id="A0A9D2EHR5"/>
<evidence type="ECO:0000313" key="6">
    <source>
        <dbReference type="Proteomes" id="UP000824037"/>
    </source>
</evidence>
<dbReference type="Pfam" id="PF00072">
    <property type="entry name" value="Response_reg"/>
    <property type="match status" value="1"/>
</dbReference>
<feature type="domain" description="HTH LytTR-type" evidence="4">
    <location>
        <begin position="141"/>
        <end position="243"/>
    </location>
</feature>
<name>A0A9D2EHR5_9MICO</name>
<dbReference type="PANTHER" id="PTHR48111:SF69">
    <property type="entry name" value="RESPONSE REGULATOR RECEIVER"/>
    <property type="match status" value="1"/>
</dbReference>